<dbReference type="InterPro" id="IPR030379">
    <property type="entry name" value="G_SEPTIN_dom"/>
</dbReference>
<evidence type="ECO:0000313" key="11">
    <source>
        <dbReference type="RefSeq" id="XP_014051220.1"/>
    </source>
</evidence>
<gene>
    <name evidence="11" type="primary">LOC106602833</name>
</gene>
<protein>
    <submittedName>
        <fullName evidence="11">Septin-5 isoform X1</fullName>
    </submittedName>
</protein>
<comment type="similarity">
    <text evidence="7">Belongs to the TRAFAC class TrmE-Era-EngA-EngB-Septin-like GTPase superfamily. Septin GTPase family.</text>
</comment>
<dbReference type="RefSeq" id="XP_014051220.1">
    <property type="nucleotide sequence ID" value="XM_014195745.1"/>
</dbReference>
<evidence type="ECO:0000256" key="3">
    <source>
        <dbReference type="ARBA" id="ARBA00022618"/>
    </source>
</evidence>
<dbReference type="SUPFAM" id="SSF52540">
    <property type="entry name" value="P-loop containing nucleoside triphosphate hydrolases"/>
    <property type="match status" value="1"/>
</dbReference>
<keyword evidence="2" id="KW-0963">Cytoplasm</keyword>
<dbReference type="Gene3D" id="3.40.50.300">
    <property type="entry name" value="P-loop containing nucleotide triphosphate hydrolases"/>
    <property type="match status" value="1"/>
</dbReference>
<evidence type="ECO:0000256" key="1">
    <source>
        <dbReference type="ARBA" id="ARBA00004496"/>
    </source>
</evidence>
<sequence>MYNDEQGTQTDEGLPDGEFSSLAIDEMGNLSLESFIRELPQDSYNCSSHQGTGSILGNFCYSSPLPEHRYLATPTSWTSDRPPRPKSPWGCLDPYTSEDQDREYVGFATLPNQVHRKSVKKGFEFTLMVVGESGLGKSTLVNSLFLTDLYKDRKVLNAEERLAQTVGITKNTVCIEEKGVKLKLNVVDTQGYGDTINNTDSYKCVSDYIDHQFEQYRRDEIGLNRKNIQDNRVHCCLYFISPFGHGLRPLDVECMRALQDKVNIIPIVAKSDGLTYDEVKKKKSRILSEIDKYRLKIYQFPDCDSDEDEEFRRQDMELKRSVPFAVIGSNMVVDVNGRRLRARLYPWGVVEVENPYHSDFVHLRNMLVRTHMQDLKDMTHDTHYESYRAQWLCKSQRTVDYDFCHTSI</sequence>
<accession>A0A1S3RFZ5</accession>
<dbReference type="Pfam" id="PF00735">
    <property type="entry name" value="Septin"/>
    <property type="match status" value="1"/>
</dbReference>
<evidence type="ECO:0000256" key="6">
    <source>
        <dbReference type="ARBA" id="ARBA00023306"/>
    </source>
</evidence>
<dbReference type="GO" id="GO:0005525">
    <property type="term" value="F:GTP binding"/>
    <property type="evidence" value="ECO:0007669"/>
    <property type="project" value="UniProtKB-KW"/>
</dbReference>
<evidence type="ECO:0000256" key="7">
    <source>
        <dbReference type="RuleBase" id="RU004560"/>
    </source>
</evidence>
<organism evidence="10 11">
    <name type="scientific">Salmo salar</name>
    <name type="common">Atlantic salmon</name>
    <dbReference type="NCBI Taxonomy" id="8030"/>
    <lineage>
        <taxon>Eukaryota</taxon>
        <taxon>Metazoa</taxon>
        <taxon>Chordata</taxon>
        <taxon>Craniata</taxon>
        <taxon>Vertebrata</taxon>
        <taxon>Euteleostomi</taxon>
        <taxon>Actinopterygii</taxon>
        <taxon>Neopterygii</taxon>
        <taxon>Teleostei</taxon>
        <taxon>Protacanthopterygii</taxon>
        <taxon>Salmoniformes</taxon>
        <taxon>Salmonidae</taxon>
        <taxon>Salmoninae</taxon>
        <taxon>Salmo</taxon>
    </lineage>
</organism>
<keyword evidence="10" id="KW-1185">Reference proteome</keyword>
<keyword evidence="6" id="KW-0131">Cell cycle</keyword>
<dbReference type="KEGG" id="sasa:106602833"/>
<evidence type="ECO:0000259" key="9">
    <source>
        <dbReference type="PROSITE" id="PS51719"/>
    </source>
</evidence>
<dbReference type="InterPro" id="IPR027417">
    <property type="entry name" value="P-loop_NTPase"/>
</dbReference>
<evidence type="ECO:0000313" key="10">
    <source>
        <dbReference type="Proteomes" id="UP001652741"/>
    </source>
</evidence>
<keyword evidence="4 7" id="KW-0547">Nucleotide-binding</keyword>
<name>A0A1S3RFZ5_SALSA</name>
<dbReference type="GeneID" id="106602833"/>
<keyword evidence="5 7" id="KW-0342">GTP-binding</keyword>
<dbReference type="PROSITE" id="PS51719">
    <property type="entry name" value="G_SEPTIN"/>
    <property type="match status" value="1"/>
</dbReference>
<keyword evidence="3" id="KW-0132">Cell division</keyword>
<dbReference type="OrthoDB" id="416553at2759"/>
<dbReference type="FunFam" id="3.40.50.300:FF:000064">
    <property type="entry name" value="Septin 4"/>
    <property type="match status" value="1"/>
</dbReference>
<dbReference type="InterPro" id="IPR016491">
    <property type="entry name" value="Septin"/>
</dbReference>
<dbReference type="GO" id="GO:0005737">
    <property type="term" value="C:cytoplasm"/>
    <property type="evidence" value="ECO:0007669"/>
    <property type="project" value="UniProtKB-SubCell"/>
</dbReference>
<evidence type="ECO:0000256" key="4">
    <source>
        <dbReference type="ARBA" id="ARBA00022741"/>
    </source>
</evidence>
<feature type="domain" description="Septin-type G" evidence="9">
    <location>
        <begin position="121"/>
        <end position="394"/>
    </location>
</feature>
<evidence type="ECO:0000256" key="5">
    <source>
        <dbReference type="ARBA" id="ARBA00023134"/>
    </source>
</evidence>
<dbReference type="AlphaFoldDB" id="A0A1S3RFZ5"/>
<dbReference type="PANTHER" id="PTHR18884">
    <property type="entry name" value="SEPTIN"/>
    <property type="match status" value="1"/>
</dbReference>
<dbReference type="GO" id="GO:0051301">
    <property type="term" value="P:cell division"/>
    <property type="evidence" value="ECO:0007669"/>
    <property type="project" value="UniProtKB-KW"/>
</dbReference>
<dbReference type="Proteomes" id="UP001652741">
    <property type="component" value="Chromosome ssa04"/>
</dbReference>
<evidence type="ECO:0000256" key="8">
    <source>
        <dbReference type="SAM" id="MobiDB-lite"/>
    </source>
</evidence>
<comment type="subcellular location">
    <subcellularLocation>
        <location evidence="1">Cytoplasm</location>
    </subcellularLocation>
</comment>
<dbReference type="CDD" id="cd01850">
    <property type="entry name" value="CDC_Septin"/>
    <property type="match status" value="1"/>
</dbReference>
<proteinExistence type="inferred from homology"/>
<feature type="region of interest" description="Disordered" evidence="8">
    <location>
        <begin position="74"/>
        <end position="93"/>
    </location>
</feature>
<reference evidence="11" key="1">
    <citation type="submission" date="2025-08" db="UniProtKB">
        <authorList>
            <consortium name="RefSeq"/>
        </authorList>
    </citation>
    <scope>IDENTIFICATION</scope>
</reference>
<evidence type="ECO:0000256" key="2">
    <source>
        <dbReference type="ARBA" id="ARBA00022490"/>
    </source>
</evidence>